<organism evidence="1 2">
    <name type="scientific">Panagrolaimus sp. ES5</name>
    <dbReference type="NCBI Taxonomy" id="591445"/>
    <lineage>
        <taxon>Eukaryota</taxon>
        <taxon>Metazoa</taxon>
        <taxon>Ecdysozoa</taxon>
        <taxon>Nematoda</taxon>
        <taxon>Chromadorea</taxon>
        <taxon>Rhabditida</taxon>
        <taxon>Tylenchina</taxon>
        <taxon>Panagrolaimomorpha</taxon>
        <taxon>Panagrolaimoidea</taxon>
        <taxon>Panagrolaimidae</taxon>
        <taxon>Panagrolaimus</taxon>
    </lineage>
</organism>
<sequence>MKVVVFFCFLLFSNFIFASNVSHSGLKKRDWGPVETAFGEVGSIVGKATDSYESVLNLLKLGSNILGPVGTIDGPEKVILEKLEQLEKAIMDAFKKLGEKMDMGFNEILHHIDRTDYRQTVIDEIRPLWEKFLILTKHPNMTDALHKFVKACDDHKPEEILGNMAERISIEPSILSSLKTVSFYDTQAFKSFSSSALQQMTQLQIVFGYCELIANNLTSINESSSTDLFEAKLTKIAKAVEVSEAELKDNFLQKGAYFVVHKCIDQYGVDGDKGTWCIVNEMKARYPWTNFNLCKERIGSACHADCAAKAKIDYIGDHKYIITDLSKINTCPTCLCEAFKCGWKDNNTFNAMEGDYLPYSNVVQETPRKSYPSSLHSKSYKTKSKRYRKRPLLRIEIPYSEVSYGESLIASFYINKK</sequence>
<evidence type="ECO:0000313" key="2">
    <source>
        <dbReference type="WBParaSite" id="ES5_v2.g17464.t1"/>
    </source>
</evidence>
<proteinExistence type="predicted"/>
<name>A0AC34FK56_9BILA</name>
<reference evidence="2" key="1">
    <citation type="submission" date="2022-11" db="UniProtKB">
        <authorList>
            <consortium name="WormBaseParasite"/>
        </authorList>
    </citation>
    <scope>IDENTIFICATION</scope>
</reference>
<dbReference type="Proteomes" id="UP000887579">
    <property type="component" value="Unplaced"/>
</dbReference>
<evidence type="ECO:0000313" key="1">
    <source>
        <dbReference type="Proteomes" id="UP000887579"/>
    </source>
</evidence>
<dbReference type="WBParaSite" id="ES5_v2.g17464.t1">
    <property type="protein sequence ID" value="ES5_v2.g17464.t1"/>
    <property type="gene ID" value="ES5_v2.g17464"/>
</dbReference>
<accession>A0AC34FK56</accession>
<protein>
    <submittedName>
        <fullName evidence="2">Uncharacterized protein</fullName>
    </submittedName>
</protein>